<dbReference type="InterPro" id="IPR016186">
    <property type="entry name" value="C-type_lectin-like/link_sf"/>
</dbReference>
<dbReference type="EMBL" id="CDMY01000859">
    <property type="protein sequence ID" value="CEM35634.1"/>
    <property type="molecule type" value="Genomic_DNA"/>
</dbReference>
<dbReference type="PhylomeDB" id="A0A0G4GX74"/>
<gene>
    <name evidence="5" type="ORF">Vbra_882</name>
</gene>
<dbReference type="InterPro" id="IPR001304">
    <property type="entry name" value="C-type_lectin-like"/>
</dbReference>
<evidence type="ECO:0000313" key="6">
    <source>
        <dbReference type="Proteomes" id="UP000041254"/>
    </source>
</evidence>
<keyword evidence="6" id="KW-1185">Reference proteome</keyword>
<evidence type="ECO:0000256" key="2">
    <source>
        <dbReference type="SAM" id="Phobius"/>
    </source>
</evidence>
<feature type="transmembrane region" description="Helical" evidence="2">
    <location>
        <begin position="788"/>
        <end position="812"/>
    </location>
</feature>
<dbReference type="OrthoDB" id="418245at2759"/>
<dbReference type="STRING" id="1169540.A0A0G4GX74"/>
<feature type="compositionally biased region" description="Basic and acidic residues" evidence="1">
    <location>
        <begin position="270"/>
        <end position="281"/>
    </location>
</feature>
<dbReference type="InParanoid" id="A0A0G4GX74"/>
<feature type="signal peptide" evidence="3">
    <location>
        <begin position="1"/>
        <end position="20"/>
    </location>
</feature>
<dbReference type="Gene3D" id="3.10.100.10">
    <property type="entry name" value="Mannose-Binding Protein A, subunit A"/>
    <property type="match status" value="1"/>
</dbReference>
<keyword evidence="3" id="KW-0732">Signal</keyword>
<feature type="domain" description="C-type lectin" evidence="4">
    <location>
        <begin position="33"/>
        <end position="178"/>
    </location>
</feature>
<feature type="chain" id="PRO_5005190780" description="C-type lectin domain-containing protein" evidence="3">
    <location>
        <begin position="21"/>
        <end position="931"/>
    </location>
</feature>
<dbReference type="PROSITE" id="PS50041">
    <property type="entry name" value="C_TYPE_LECTIN_2"/>
    <property type="match status" value="1"/>
</dbReference>
<protein>
    <recommendedName>
        <fullName evidence="4">C-type lectin domain-containing protein</fullName>
    </recommendedName>
</protein>
<organism evidence="5 6">
    <name type="scientific">Vitrella brassicaformis (strain CCMP3155)</name>
    <dbReference type="NCBI Taxonomy" id="1169540"/>
    <lineage>
        <taxon>Eukaryota</taxon>
        <taxon>Sar</taxon>
        <taxon>Alveolata</taxon>
        <taxon>Colpodellida</taxon>
        <taxon>Vitrellaceae</taxon>
        <taxon>Vitrella</taxon>
    </lineage>
</organism>
<dbReference type="InterPro" id="IPR050111">
    <property type="entry name" value="C-type_lectin/snaclec_domain"/>
</dbReference>
<dbReference type="AlphaFoldDB" id="A0A0G4GX74"/>
<feature type="region of interest" description="Disordered" evidence="1">
    <location>
        <begin position="680"/>
        <end position="752"/>
    </location>
</feature>
<evidence type="ECO:0000313" key="5">
    <source>
        <dbReference type="EMBL" id="CEM35634.1"/>
    </source>
</evidence>
<dbReference type="Pfam" id="PF00059">
    <property type="entry name" value="Lectin_C"/>
    <property type="match status" value="1"/>
</dbReference>
<feature type="compositionally biased region" description="Basic and acidic residues" evidence="1">
    <location>
        <begin position="710"/>
        <end position="720"/>
    </location>
</feature>
<accession>A0A0G4GX74</accession>
<feature type="region of interest" description="Disordered" evidence="1">
    <location>
        <begin position="893"/>
        <end position="931"/>
    </location>
</feature>
<dbReference type="Proteomes" id="UP000041254">
    <property type="component" value="Unassembled WGS sequence"/>
</dbReference>
<dbReference type="InterPro" id="IPR016187">
    <property type="entry name" value="CTDL_fold"/>
</dbReference>
<feature type="compositionally biased region" description="Acidic residues" evidence="1">
    <location>
        <begin position="297"/>
        <end position="309"/>
    </location>
</feature>
<evidence type="ECO:0000259" key="4">
    <source>
        <dbReference type="PROSITE" id="PS50041"/>
    </source>
</evidence>
<keyword evidence="2" id="KW-1133">Transmembrane helix</keyword>
<dbReference type="SUPFAM" id="SSF56436">
    <property type="entry name" value="C-type lectin-like"/>
    <property type="match status" value="1"/>
</dbReference>
<feature type="region of interest" description="Disordered" evidence="1">
    <location>
        <begin position="235"/>
        <end position="317"/>
    </location>
</feature>
<dbReference type="VEuPathDB" id="CryptoDB:Vbra_882"/>
<reference evidence="5 6" key="1">
    <citation type="submission" date="2014-11" db="EMBL/GenBank/DDBJ databases">
        <authorList>
            <person name="Zhu J."/>
            <person name="Qi W."/>
            <person name="Song R."/>
        </authorList>
    </citation>
    <scope>NUCLEOTIDE SEQUENCE [LARGE SCALE GENOMIC DNA]</scope>
</reference>
<keyword evidence="2" id="KW-0472">Membrane</keyword>
<evidence type="ECO:0000256" key="1">
    <source>
        <dbReference type="SAM" id="MobiDB-lite"/>
    </source>
</evidence>
<evidence type="ECO:0000256" key="3">
    <source>
        <dbReference type="SAM" id="SignalP"/>
    </source>
</evidence>
<dbReference type="CDD" id="cd00037">
    <property type="entry name" value="CLECT"/>
    <property type="match status" value="1"/>
</dbReference>
<proteinExistence type="predicted"/>
<dbReference type="PANTHER" id="PTHR22803">
    <property type="entry name" value="MANNOSE, PHOSPHOLIPASE, LECTIN RECEPTOR RELATED"/>
    <property type="match status" value="1"/>
</dbReference>
<name>A0A0G4GX74_VITBC</name>
<dbReference type="SMART" id="SM00034">
    <property type="entry name" value="CLECT"/>
    <property type="match status" value="1"/>
</dbReference>
<feature type="compositionally biased region" description="Low complexity" evidence="1">
    <location>
        <begin position="910"/>
        <end position="924"/>
    </location>
</feature>
<keyword evidence="2" id="KW-0812">Transmembrane</keyword>
<sequence>MQSSLAWLLAIAALVGSASAFPTSSCPEGFVWFGGRCFAKFTSPLGWEQAEQQCQEKGGHLATIGSILDNEVLKLLCFNGTTSNDDRACWIGLNDRAKEGSFQWTNTNMTAAENMWAFDWAVHRDNNYEPNNLPKRSDGECADDNSAPECGANCVWLYGADGTLRDWPCTDELPYLCETDAEETFSSYRWRFKAEDRDPITIAEIQLFHDAECNDRVNVSSAQIFTSMSIQSILSGRRSRNRDRSRGNDTDDESAPTTAPSADEDNEVVETEKLEEEMRMFDDDEDTTLKLTCDPGSEPEQDDVGDEGLTDNRTARPAIRSCRPEVQLFFPKTTEIQCARMLTKDDGDSPRDIRFERLELPRHFYGMKVATTPGEWSVFYFPETDRFKDLYEEAHRPFDLDIAVNSITAGAFMNSSRVRLVRRPVTLMERSCLDYDADSEVEGLGLEVAPEQAVTTEMDANGDTQAVYQTWKNVVIDTPGMYEICHCFSDCELAKQWRDVGEISVAGLHRDGLATVQSGRVFSLLLPGWALPKKTTDEHEIASRLKIISDAENASDAAPDTCGRAAASADVKSGIDCDGATECHTAPTTALIYGQEWADLKIVSKTAKNYTVCHCLKDCGNPDRWQDVGTVAVGVPDHTCNWPVACSDYYPECVRYPLDPPRDIGCEPEGDAFTDAENEAYDSDTGDAETPRASQNPPTPSPIQPVVVNRRRDNSSRSDQEDQMDESLADSVRGVSLRDQRERMPASTACEGDWCPGAESATAAVSESGVSSGYTQPAERADNKGGSWLIITGIVAATFVVLGFALTGLWCCCFKRGRRGLSYCFVPTPMARREFEDDHTHTVTDTMSEVSTEFASTTAAGTPAADKASAAAAAAGGGTKKLSIDLYDRDIEQGGGNGPARTLYGTPSSAARQQQAQQAQQKQQDGSLLDF</sequence>